<organism evidence="2 3">
    <name type="scientific">Scopulibacillus darangshiensis</name>
    <dbReference type="NCBI Taxonomy" id="442528"/>
    <lineage>
        <taxon>Bacteria</taxon>
        <taxon>Bacillati</taxon>
        <taxon>Bacillota</taxon>
        <taxon>Bacilli</taxon>
        <taxon>Bacillales</taxon>
        <taxon>Sporolactobacillaceae</taxon>
        <taxon>Scopulibacillus</taxon>
    </lineage>
</organism>
<proteinExistence type="predicted"/>
<keyword evidence="1" id="KW-0175">Coiled coil</keyword>
<dbReference type="RefSeq" id="WP_132746806.1">
    <property type="nucleotide sequence ID" value="NZ_SLXK01000022.1"/>
</dbReference>
<dbReference type="EMBL" id="SLXK01000022">
    <property type="protein sequence ID" value="TCP24903.1"/>
    <property type="molecule type" value="Genomic_DNA"/>
</dbReference>
<keyword evidence="3" id="KW-1185">Reference proteome</keyword>
<reference evidence="2 3" key="1">
    <citation type="submission" date="2019-03" db="EMBL/GenBank/DDBJ databases">
        <title>Genomic Encyclopedia of Type Strains, Phase IV (KMG-IV): sequencing the most valuable type-strain genomes for metagenomic binning, comparative biology and taxonomic classification.</title>
        <authorList>
            <person name="Goeker M."/>
        </authorList>
    </citation>
    <scope>NUCLEOTIDE SEQUENCE [LARGE SCALE GENOMIC DNA]</scope>
    <source>
        <strain evidence="2 3">DSM 19377</strain>
    </source>
</reference>
<evidence type="ECO:0000313" key="2">
    <source>
        <dbReference type="EMBL" id="TCP24903.1"/>
    </source>
</evidence>
<dbReference type="OrthoDB" id="2943553at2"/>
<dbReference type="Proteomes" id="UP000295416">
    <property type="component" value="Unassembled WGS sequence"/>
</dbReference>
<evidence type="ECO:0000256" key="1">
    <source>
        <dbReference type="SAM" id="Coils"/>
    </source>
</evidence>
<evidence type="ECO:0000313" key="3">
    <source>
        <dbReference type="Proteomes" id="UP000295416"/>
    </source>
</evidence>
<comment type="caution">
    <text evidence="2">The sequence shown here is derived from an EMBL/GenBank/DDBJ whole genome shotgun (WGS) entry which is preliminary data.</text>
</comment>
<name>A0A4R2NSI5_9BACL</name>
<gene>
    <name evidence="2" type="ORF">EV207_1226</name>
</gene>
<feature type="coiled-coil region" evidence="1">
    <location>
        <begin position="32"/>
        <end position="66"/>
    </location>
</feature>
<protein>
    <submittedName>
        <fullName evidence="2">PH (Pleckstrin Homology) domain-containing protein</fullName>
    </submittedName>
</protein>
<dbReference type="AlphaFoldDB" id="A0A4R2NSI5"/>
<accession>A0A4R2NSI5</accession>
<sequence>MGVYRKVCYKVEDAFVKVLARKQDPEEVREKVATYRLKKEEEKAAKKNLAKERAAEQARQREIKKERQHNDVLALLSKVVAVESLDYTKYEYDEVKANKPFFRNLINKVFEEDEQGITFLNCEFDKSSKKEIKGYLIVTNKRVWFTNKDLDFQQKFRYQTIKAVNWEKDGLLERELKIQYGVKKLEFDEIYDADQMVRVGEFIVQKSGL</sequence>